<dbReference type="CDD" id="cd13426">
    <property type="entry name" value="Peptidase_G1"/>
    <property type="match status" value="1"/>
</dbReference>
<dbReference type="Gene3D" id="2.60.120.700">
    <property type="entry name" value="Peptidase G1"/>
    <property type="match status" value="1"/>
</dbReference>
<dbReference type="PANTHER" id="PTHR37536">
    <property type="entry name" value="PUTATIVE (AFU_ORTHOLOGUE AFUA_3G02970)-RELATED"/>
    <property type="match status" value="1"/>
</dbReference>
<gene>
    <name evidence="2" type="ORF">PsYK624_125420</name>
</gene>
<dbReference type="AlphaFoldDB" id="A0A9P3GI34"/>
<dbReference type="PANTHER" id="PTHR37536:SF1">
    <property type="entry name" value="ASPERGILLOPEPSIN, PUTAITVE (AFU_ORTHOLOGUE AFUA_7G01200)"/>
    <property type="match status" value="1"/>
</dbReference>
<dbReference type="InterPro" id="IPR013320">
    <property type="entry name" value="ConA-like_dom_sf"/>
</dbReference>
<name>A0A9P3GI34_9APHY</name>
<evidence type="ECO:0000313" key="2">
    <source>
        <dbReference type="EMBL" id="GJE96348.1"/>
    </source>
</evidence>
<keyword evidence="3" id="KW-1185">Reference proteome</keyword>
<dbReference type="Pfam" id="PF01828">
    <property type="entry name" value="Peptidase_A4"/>
    <property type="match status" value="1"/>
</dbReference>
<comment type="caution">
    <text evidence="2">The sequence shown here is derived from an EMBL/GenBank/DDBJ whole genome shotgun (WGS) entry which is preliminary data.</text>
</comment>
<accession>A0A9P3GI34</accession>
<dbReference type="GO" id="GO:0070007">
    <property type="term" value="F:glutamic-type endopeptidase activity"/>
    <property type="evidence" value="ECO:0007669"/>
    <property type="project" value="InterPro"/>
</dbReference>
<dbReference type="GO" id="GO:0006508">
    <property type="term" value="P:proteolysis"/>
    <property type="evidence" value="ECO:0007669"/>
    <property type="project" value="InterPro"/>
</dbReference>
<organism evidence="2 3">
    <name type="scientific">Phanerochaete sordida</name>
    <dbReference type="NCBI Taxonomy" id="48140"/>
    <lineage>
        <taxon>Eukaryota</taxon>
        <taxon>Fungi</taxon>
        <taxon>Dikarya</taxon>
        <taxon>Basidiomycota</taxon>
        <taxon>Agaricomycotina</taxon>
        <taxon>Agaricomycetes</taxon>
        <taxon>Polyporales</taxon>
        <taxon>Phanerochaetaceae</taxon>
        <taxon>Phanerochaete</taxon>
    </lineage>
</organism>
<dbReference type="SUPFAM" id="SSF49899">
    <property type="entry name" value="Concanavalin A-like lectins/glucanases"/>
    <property type="match status" value="1"/>
</dbReference>
<dbReference type="OrthoDB" id="2862635at2759"/>
<dbReference type="InterPro" id="IPR000250">
    <property type="entry name" value="Peptidase_G1"/>
</dbReference>
<dbReference type="InterPro" id="IPR038656">
    <property type="entry name" value="Peptidase_G1_sf"/>
</dbReference>
<dbReference type="Proteomes" id="UP000703269">
    <property type="component" value="Unassembled WGS sequence"/>
</dbReference>
<reference evidence="2 3" key="1">
    <citation type="submission" date="2021-08" db="EMBL/GenBank/DDBJ databases">
        <title>Draft Genome Sequence of Phanerochaete sordida strain YK-624.</title>
        <authorList>
            <person name="Mori T."/>
            <person name="Dohra H."/>
            <person name="Suzuki T."/>
            <person name="Kawagishi H."/>
            <person name="Hirai H."/>
        </authorList>
    </citation>
    <scope>NUCLEOTIDE SEQUENCE [LARGE SCALE GENOMIC DNA]</scope>
    <source>
        <strain evidence="2 3">YK-624</strain>
    </source>
</reference>
<proteinExistence type="predicted"/>
<protein>
    <submittedName>
        <fullName evidence="2">Peptidase G1 domain-containing protein</fullName>
    </submittedName>
</protein>
<evidence type="ECO:0000313" key="3">
    <source>
        <dbReference type="Proteomes" id="UP000703269"/>
    </source>
</evidence>
<dbReference type="EMBL" id="BPQB01000058">
    <property type="protein sequence ID" value="GJE96348.1"/>
    <property type="molecule type" value="Genomic_DNA"/>
</dbReference>
<sequence>MAWYEWYPDYAYDFTGIDLSGWDSITATVTATSRTSGTATLENTSTGQTVSVEIQSSSSLCQQDAEWIVEDYEEGGALVPFASFGWLGITGAVATSTSGTQADPGSGTVFNMEQNGVLIATAYGSGTNVLFATGQDIGQTGF</sequence>
<dbReference type="PRINTS" id="PR00977">
    <property type="entry name" value="SCYTLDPTASE"/>
</dbReference>
<feature type="active site" description="Proton acceptor" evidence="1">
    <location>
        <position position="70"/>
    </location>
</feature>
<evidence type="ECO:0000256" key="1">
    <source>
        <dbReference type="PIRSR" id="PIRSR600250-50"/>
    </source>
</evidence>